<dbReference type="Proteomes" id="UP000053477">
    <property type="component" value="Unassembled WGS sequence"/>
</dbReference>
<dbReference type="AlphaFoldDB" id="A0A0H2RKI2"/>
<reference evidence="2 3" key="1">
    <citation type="submission" date="2015-04" db="EMBL/GenBank/DDBJ databases">
        <title>Complete genome sequence of Schizopora paradoxa KUC8140, a cosmopolitan wood degrader in East Asia.</title>
        <authorList>
            <consortium name="DOE Joint Genome Institute"/>
            <person name="Min B."/>
            <person name="Park H."/>
            <person name="Jang Y."/>
            <person name="Kim J.-J."/>
            <person name="Kim K.H."/>
            <person name="Pangilinan J."/>
            <person name="Lipzen A."/>
            <person name="Riley R."/>
            <person name="Grigoriev I.V."/>
            <person name="Spatafora J.W."/>
            <person name="Choi I.-G."/>
        </authorList>
    </citation>
    <scope>NUCLEOTIDE SEQUENCE [LARGE SCALE GENOMIC DNA]</scope>
    <source>
        <strain evidence="2 3">KUC8140</strain>
    </source>
</reference>
<keyword evidence="1" id="KW-0812">Transmembrane</keyword>
<gene>
    <name evidence="2" type="ORF">SCHPADRAFT_543841</name>
</gene>
<proteinExistence type="predicted"/>
<protein>
    <submittedName>
        <fullName evidence="2">Uncharacterized protein</fullName>
    </submittedName>
</protein>
<sequence length="141" mass="15894">MKFVSRRYAVEVLAKYVQTLAQVFSFRRVVVTVFVSSSFTTTTTTGSVYMVSVSLFSAWNDCTSNLEQGELTLQSLLRPVEPLVLRSSTRVGEVDVLCEDILLSIVTLTSLSLCIFILIFKSSDPFLRQVLRFQWCVFASI</sequence>
<feature type="transmembrane region" description="Helical" evidence="1">
    <location>
        <begin position="101"/>
        <end position="120"/>
    </location>
</feature>
<evidence type="ECO:0000313" key="3">
    <source>
        <dbReference type="Proteomes" id="UP000053477"/>
    </source>
</evidence>
<accession>A0A0H2RKI2</accession>
<organism evidence="2 3">
    <name type="scientific">Schizopora paradoxa</name>
    <dbReference type="NCBI Taxonomy" id="27342"/>
    <lineage>
        <taxon>Eukaryota</taxon>
        <taxon>Fungi</taxon>
        <taxon>Dikarya</taxon>
        <taxon>Basidiomycota</taxon>
        <taxon>Agaricomycotina</taxon>
        <taxon>Agaricomycetes</taxon>
        <taxon>Hymenochaetales</taxon>
        <taxon>Schizoporaceae</taxon>
        <taxon>Schizopora</taxon>
    </lineage>
</organism>
<keyword evidence="3" id="KW-1185">Reference proteome</keyword>
<dbReference type="InParanoid" id="A0A0H2RKI2"/>
<keyword evidence="1" id="KW-0472">Membrane</keyword>
<keyword evidence="1" id="KW-1133">Transmembrane helix</keyword>
<feature type="transmembrane region" description="Helical" evidence="1">
    <location>
        <begin position="29"/>
        <end position="51"/>
    </location>
</feature>
<evidence type="ECO:0000256" key="1">
    <source>
        <dbReference type="SAM" id="Phobius"/>
    </source>
</evidence>
<evidence type="ECO:0000313" key="2">
    <source>
        <dbReference type="EMBL" id="KLO09928.1"/>
    </source>
</evidence>
<name>A0A0H2RKI2_9AGAM</name>
<dbReference type="EMBL" id="KQ086041">
    <property type="protein sequence ID" value="KLO09928.1"/>
    <property type="molecule type" value="Genomic_DNA"/>
</dbReference>